<gene>
    <name evidence="6" type="ORF">BWQ96_01692</name>
</gene>
<name>A0A2V3J2F6_9FLOR</name>
<comment type="caution">
    <text evidence="6">The sequence shown here is derived from an EMBL/GenBank/DDBJ whole genome shotgun (WGS) entry which is preliminary data.</text>
</comment>
<dbReference type="GO" id="GO:0045047">
    <property type="term" value="P:protein targeting to ER"/>
    <property type="evidence" value="ECO:0007669"/>
    <property type="project" value="InterPro"/>
</dbReference>
<keyword evidence="7" id="KW-1185">Reference proteome</keyword>
<proteinExistence type="predicted"/>
<evidence type="ECO:0000256" key="1">
    <source>
        <dbReference type="ARBA" id="ARBA00003318"/>
    </source>
</evidence>
<keyword evidence="4" id="KW-0812">Transmembrane</keyword>
<dbReference type="STRING" id="448386.A0A2V3J2F6"/>
<evidence type="ECO:0000256" key="2">
    <source>
        <dbReference type="ARBA" id="ARBA00023157"/>
    </source>
</evidence>
<keyword evidence="4" id="KW-1133">Transmembrane helix</keyword>
<dbReference type="Pfam" id="PF00085">
    <property type="entry name" value="Thioredoxin"/>
    <property type="match status" value="1"/>
</dbReference>
<evidence type="ECO:0000259" key="5">
    <source>
        <dbReference type="PROSITE" id="PS51352"/>
    </source>
</evidence>
<feature type="region of interest" description="Disordered" evidence="3">
    <location>
        <begin position="29"/>
        <end position="48"/>
    </location>
</feature>
<dbReference type="Gene3D" id="3.40.30.10">
    <property type="entry name" value="Glutaredoxin"/>
    <property type="match status" value="1"/>
</dbReference>
<dbReference type="PROSITE" id="PS51352">
    <property type="entry name" value="THIOREDOXIN_2"/>
    <property type="match status" value="1"/>
</dbReference>
<dbReference type="PROSITE" id="PS00194">
    <property type="entry name" value="THIOREDOXIN_1"/>
    <property type="match status" value="1"/>
</dbReference>
<dbReference type="PANTHER" id="PTHR46115">
    <property type="entry name" value="THIOREDOXIN-LIKE PROTEIN 1"/>
    <property type="match status" value="1"/>
</dbReference>
<evidence type="ECO:0000256" key="3">
    <source>
        <dbReference type="SAM" id="MobiDB-lite"/>
    </source>
</evidence>
<feature type="transmembrane region" description="Helical" evidence="4">
    <location>
        <begin position="152"/>
        <end position="181"/>
    </location>
</feature>
<reference evidence="6 7" key="1">
    <citation type="journal article" date="2018" name="Mol. Biol. Evol.">
        <title>Analysis of the draft genome of the red seaweed Gracilariopsis chorda provides insights into genome size evolution in Rhodophyta.</title>
        <authorList>
            <person name="Lee J."/>
            <person name="Yang E.C."/>
            <person name="Graf L."/>
            <person name="Yang J.H."/>
            <person name="Qiu H."/>
            <person name="Zel Zion U."/>
            <person name="Chan C.X."/>
            <person name="Stephens T.G."/>
            <person name="Weber A.P.M."/>
            <person name="Boo G.H."/>
            <person name="Boo S.M."/>
            <person name="Kim K.M."/>
            <person name="Shin Y."/>
            <person name="Jung M."/>
            <person name="Lee S.J."/>
            <person name="Yim H.S."/>
            <person name="Lee J.H."/>
            <person name="Bhattacharya D."/>
            <person name="Yoon H.S."/>
        </authorList>
    </citation>
    <scope>NUCLEOTIDE SEQUENCE [LARGE SCALE GENOMIC DNA]</scope>
    <source>
        <strain evidence="6 7">SKKU-2015</strain>
        <tissue evidence="6">Whole body</tissue>
    </source>
</reference>
<organism evidence="6 7">
    <name type="scientific">Gracilariopsis chorda</name>
    <dbReference type="NCBI Taxonomy" id="448386"/>
    <lineage>
        <taxon>Eukaryota</taxon>
        <taxon>Rhodophyta</taxon>
        <taxon>Florideophyceae</taxon>
        <taxon>Rhodymeniophycidae</taxon>
        <taxon>Gracilariales</taxon>
        <taxon>Gracilariaceae</taxon>
        <taxon>Gracilariopsis</taxon>
    </lineage>
</organism>
<dbReference type="AlphaFoldDB" id="A0A2V3J2F6"/>
<dbReference type="InterPro" id="IPR013766">
    <property type="entry name" value="Thioredoxin_domain"/>
</dbReference>
<dbReference type="EMBL" id="NBIV01000013">
    <property type="protein sequence ID" value="PXF48523.1"/>
    <property type="molecule type" value="Genomic_DNA"/>
</dbReference>
<accession>A0A2V3J2F6</accession>
<evidence type="ECO:0000313" key="7">
    <source>
        <dbReference type="Proteomes" id="UP000247409"/>
    </source>
</evidence>
<dbReference type="CDD" id="cd02947">
    <property type="entry name" value="TRX_family"/>
    <property type="match status" value="1"/>
</dbReference>
<keyword evidence="2" id="KW-1015">Disulfide bond</keyword>
<dbReference type="OrthoDB" id="5106at2759"/>
<sequence>MLTFQAQELTLHYAASSYHFVMATKGIRRRRNTSTSQAPLPKRDAPQAASTARKQFHPLLIKLLQLTAPLLGGAAAAASLQNWKIAVALFFVSCLAVVAIMSRVFYSILKQDDQTAVGLPTVHQSDGTTVEQPEVTVIEHDKQIANQMAAQLAVFGMAALWLFMWTGLAVAFVLFAAYITYRAFYHPLFRIHIWNESDDQALARPFGSAPLFKETPDASVKVVAGRQQFQEALKSAKKGSLVILDCSATWCPPCRAMAPVFSKMAEEFKDSSFLTIDVDVSQDVAADLAITGVPSFFIYRDEELLERLTGATPAKLRETIESYL</sequence>
<dbReference type="SUPFAM" id="SSF52833">
    <property type="entry name" value="Thioredoxin-like"/>
    <property type="match status" value="1"/>
</dbReference>
<dbReference type="Proteomes" id="UP000247409">
    <property type="component" value="Unassembled WGS sequence"/>
</dbReference>
<keyword evidence="4" id="KW-0472">Membrane</keyword>
<feature type="domain" description="Thioredoxin" evidence="5">
    <location>
        <begin position="209"/>
        <end position="324"/>
    </location>
</feature>
<comment type="function">
    <text evidence="1">Participates in various redox reactions through the reversible oxidation of its active center dithiol to a disulfide and catalyzes dithiol-disulfide exchange reactions.</text>
</comment>
<evidence type="ECO:0000256" key="4">
    <source>
        <dbReference type="SAM" id="Phobius"/>
    </source>
</evidence>
<feature type="transmembrane region" description="Helical" evidence="4">
    <location>
        <begin position="59"/>
        <end position="79"/>
    </location>
</feature>
<dbReference type="InterPro" id="IPR036249">
    <property type="entry name" value="Thioredoxin-like_sf"/>
</dbReference>
<feature type="transmembrane region" description="Helical" evidence="4">
    <location>
        <begin position="85"/>
        <end position="106"/>
    </location>
</feature>
<dbReference type="GO" id="GO:0005783">
    <property type="term" value="C:endoplasmic reticulum"/>
    <property type="evidence" value="ECO:0007669"/>
    <property type="project" value="InterPro"/>
</dbReference>
<dbReference type="InterPro" id="IPR017937">
    <property type="entry name" value="Thioredoxin_CS"/>
</dbReference>
<evidence type="ECO:0000313" key="6">
    <source>
        <dbReference type="EMBL" id="PXF48523.1"/>
    </source>
</evidence>
<protein>
    <submittedName>
        <fullName evidence="6">Thioredoxin</fullName>
    </submittedName>
</protein>